<evidence type="ECO:0000256" key="1">
    <source>
        <dbReference type="SAM" id="Phobius"/>
    </source>
</evidence>
<keyword evidence="1" id="KW-1133">Transmembrane helix</keyword>
<keyword evidence="3" id="KW-1185">Reference proteome</keyword>
<feature type="transmembrane region" description="Helical" evidence="1">
    <location>
        <begin position="30"/>
        <end position="47"/>
    </location>
</feature>
<dbReference type="EMBL" id="QOCW01000018">
    <property type="protein sequence ID" value="RBW68603.1"/>
    <property type="molecule type" value="Genomic_DNA"/>
</dbReference>
<dbReference type="Proteomes" id="UP000253314">
    <property type="component" value="Unassembled WGS sequence"/>
</dbReference>
<accession>A0A366XWT1</accession>
<organism evidence="2 3">
    <name type="scientific">Bacillus taeanensis</name>
    <dbReference type="NCBI Taxonomy" id="273032"/>
    <lineage>
        <taxon>Bacteria</taxon>
        <taxon>Bacillati</taxon>
        <taxon>Bacillota</taxon>
        <taxon>Bacilli</taxon>
        <taxon>Bacillales</taxon>
        <taxon>Bacillaceae</taxon>
        <taxon>Bacillus</taxon>
    </lineage>
</organism>
<dbReference type="AlphaFoldDB" id="A0A366XWT1"/>
<sequence length="53" mass="5917">MKLVFAILFILFGSFLIGLTINSIGDIGNIIMNIIGFGCFLAAFLYCKKQQER</sequence>
<proteinExistence type="predicted"/>
<keyword evidence="1" id="KW-0812">Transmembrane</keyword>
<evidence type="ECO:0000313" key="3">
    <source>
        <dbReference type="Proteomes" id="UP000253314"/>
    </source>
</evidence>
<keyword evidence="2" id="KW-0418">Kinase</keyword>
<protein>
    <submittedName>
        <fullName evidence="2">Serine kinase</fullName>
    </submittedName>
</protein>
<name>A0A366XWT1_9BACI</name>
<evidence type="ECO:0000313" key="2">
    <source>
        <dbReference type="EMBL" id="RBW68603.1"/>
    </source>
</evidence>
<comment type="caution">
    <text evidence="2">The sequence shown here is derived from an EMBL/GenBank/DDBJ whole genome shotgun (WGS) entry which is preliminary data.</text>
</comment>
<reference evidence="2 3" key="1">
    <citation type="submission" date="2018-07" db="EMBL/GenBank/DDBJ databases">
        <title>Lottiidibacillus patelloidae gen. nov., sp. nov., isolated from the intestinal tract of a marine limpet and the reclassification of B. taeanensis BH030017T, B. algicola KMM 3737T and B. hwajinpoensis SW-72T as genus Lottiidibacillus.</title>
        <authorList>
            <person name="Liu R."/>
            <person name="Huang Z."/>
        </authorList>
    </citation>
    <scope>NUCLEOTIDE SEQUENCE [LARGE SCALE GENOMIC DNA]</scope>
    <source>
        <strain evidence="2 3">BH030017</strain>
    </source>
</reference>
<keyword evidence="1" id="KW-0472">Membrane</keyword>
<gene>
    <name evidence="2" type="ORF">DS031_15695</name>
</gene>
<dbReference type="GO" id="GO:0016301">
    <property type="term" value="F:kinase activity"/>
    <property type="evidence" value="ECO:0007669"/>
    <property type="project" value="UniProtKB-KW"/>
</dbReference>
<keyword evidence="2" id="KW-0808">Transferase</keyword>